<evidence type="ECO:0000256" key="1">
    <source>
        <dbReference type="SAM" id="Phobius"/>
    </source>
</evidence>
<name>A0A239KRU5_9NOCA</name>
<dbReference type="Pfam" id="PF08592">
    <property type="entry name" value="Anthrone_oxy"/>
    <property type="match status" value="1"/>
</dbReference>
<feature type="transmembrane region" description="Helical" evidence="1">
    <location>
        <begin position="96"/>
        <end position="118"/>
    </location>
</feature>
<keyword evidence="3" id="KW-1185">Reference proteome</keyword>
<accession>A0A239KRU5</accession>
<keyword evidence="1" id="KW-0812">Transmembrane</keyword>
<reference evidence="3" key="1">
    <citation type="submission" date="2017-06" db="EMBL/GenBank/DDBJ databases">
        <authorList>
            <person name="Varghese N."/>
            <person name="Submissions S."/>
        </authorList>
    </citation>
    <scope>NUCLEOTIDE SEQUENCE [LARGE SCALE GENOMIC DNA]</scope>
    <source>
        <strain evidence="3">JCM 23211</strain>
    </source>
</reference>
<dbReference type="InterPro" id="IPR013901">
    <property type="entry name" value="Anthrone_oxy"/>
</dbReference>
<protein>
    <submittedName>
        <fullName evidence="2">Uncharacterized membrane protein</fullName>
    </submittedName>
</protein>
<dbReference type="AlphaFoldDB" id="A0A239KRU5"/>
<keyword evidence="1" id="KW-1133">Transmembrane helix</keyword>
<organism evidence="2 3">
    <name type="scientific">Rhodococcoides kyotonense</name>
    <dbReference type="NCBI Taxonomy" id="398843"/>
    <lineage>
        <taxon>Bacteria</taxon>
        <taxon>Bacillati</taxon>
        <taxon>Actinomycetota</taxon>
        <taxon>Actinomycetes</taxon>
        <taxon>Mycobacteriales</taxon>
        <taxon>Nocardiaceae</taxon>
        <taxon>Rhodococcoides</taxon>
    </lineage>
</organism>
<feature type="transmembrane region" description="Helical" evidence="1">
    <location>
        <begin position="20"/>
        <end position="43"/>
    </location>
</feature>
<evidence type="ECO:0000313" key="3">
    <source>
        <dbReference type="Proteomes" id="UP000198327"/>
    </source>
</evidence>
<dbReference type="EMBL" id="FZOW01000011">
    <property type="protein sequence ID" value="SNT20911.1"/>
    <property type="molecule type" value="Genomic_DNA"/>
</dbReference>
<evidence type="ECO:0000313" key="2">
    <source>
        <dbReference type="EMBL" id="SNT20911.1"/>
    </source>
</evidence>
<proteinExistence type="predicted"/>
<gene>
    <name evidence="2" type="ORF">SAMN05421642_11155</name>
</gene>
<dbReference type="Proteomes" id="UP000198327">
    <property type="component" value="Unassembled WGS sequence"/>
</dbReference>
<feature type="transmembrane region" description="Helical" evidence="1">
    <location>
        <begin position="64"/>
        <end position="90"/>
    </location>
</feature>
<sequence length="171" mass="17669">MLEDITPEEGFTMIERLAAVSTTVAAIGCGITAGVLLAFSVSVMPALRSQPPASAASSMQQMNVAIVSPVFMTVFLGSAAAATVAAVTTWMSHGDAAITVTVGAALFVIGCFLVTIVVNVPLNDALAVADPQTDGGLETWSTYLTRWTRWNHARTVAAIAACAALTVAVRR</sequence>
<keyword evidence="1" id="KW-0472">Membrane</keyword>